<dbReference type="SUPFAM" id="SSF69349">
    <property type="entry name" value="Phage fibre proteins"/>
    <property type="match status" value="1"/>
</dbReference>
<evidence type="ECO:0000256" key="1">
    <source>
        <dbReference type="ARBA" id="ARBA00004613"/>
    </source>
</evidence>
<sequence>MLDANATHITLTLEGVNADLQVLSFTGREALNEPFRFDLELVSARPDLKLEELLHKPGVLTFGATGEGMIHGLVYRIEQGDSGKTLTRYSISLVPQLAYLRHNHDQQIFQQLTVPQIIAQVLEDRGILADAYSFQLGAEYPQRDYCVQYDESDLHFIQRLCEEEGIHFHFQHSSSGHKLVFGDDQTVFRKLKPVIYQQDSGMAAEKPVIKRFNLRLETRTTRVSRRDYDFEKPKLLPEGAVKSDFAPDLEDYDYPGRFTTRERGKFLSTRALERHRSDYKLAEGKGDEPTLTSGHFLTLAEHPRGEWNDLWLLLEVFHEGKQPQVLGENVTSDVTDNKSDFHQGYRNSFLATPWDAHYRPALEHPKPKVVGSQTAVVTGPAGEEIHCDEYGRIKVQFHWDRDGQSNDKTTCWMRVASGWAGAAYGGIAIPRIGMEVLVTFLEGDPDQPLVTGCLYHKENVVPYDLPANKTRSTFKTLSSPGGKGYNEFRIEDKKGVEQIYIHAQRDWDENIEHDQKIRVGNERHDTVEANVLSEFKVEEHRITHLDRISEMRADDHLTVGITQHVKLGTGQFVEAGTEIHYHAGEKVVIEGGMELTAKAGGSFVKVDAGGVTISGAEVKTNSGGAPGVGSGIAILAPLIPGLAAADAKGKLLSAPPIGKSTLAPESLPAKTASTPAVDDEEFEEEEEEVEIEDITLRIGVFFDGTGNNRSNSERVYGCYAPDVNLQESAEDIRKYCASYGYDGKGSTPDNSYGNDVSNVARLYDLYPNQSGEEVSADAEMATLSIYVDGIGTSSTADDSLFSQGTGLGAMGVRARVEETPALLVTALRSFVAANPEKRVKDIEFDIFGFSRGSAAARDFANEVLKGEQGILAKAIPKGTPGLADSFTWSARSAASINFIGIYDTVAAIANPLLFDFGGHNAWNPGITISLPAGIAKKIVHLVARNEKRYNFSLNSAGSADIILPGVHSDLGGGYLPKAIERVLISKPRRSDVNRTTPASEANSYKLAQQDLLRLQDQMAQYNLPLELRTWEVPFKSQDRDDRTPKKHVYAAVSSQRTVFSALSLIYLRIMRQLAVNNDVPFRDISENDPRLALPEELVPISEKLMAFATGKNSTIGLTTKEEELLFQRYVHLSDNWNAAKGLKNSDLDVIFINRPTENNQRTVHSNE</sequence>
<dbReference type="OrthoDB" id="4378831at2"/>
<evidence type="ECO:0000259" key="5">
    <source>
        <dbReference type="Pfam" id="PF04717"/>
    </source>
</evidence>
<protein>
    <submittedName>
        <fullName evidence="7">Rhs element Vgr protein</fullName>
    </submittedName>
</protein>
<evidence type="ECO:0000259" key="6">
    <source>
        <dbReference type="Pfam" id="PF22178"/>
    </source>
</evidence>
<dbReference type="Gene3D" id="4.10.220.110">
    <property type="match status" value="1"/>
</dbReference>
<name>A0A448DWW2_PSEFL</name>
<dbReference type="Gene3D" id="2.40.50.230">
    <property type="entry name" value="Gp5 N-terminal domain"/>
    <property type="match status" value="1"/>
</dbReference>
<dbReference type="AlphaFoldDB" id="A0A448DWW2"/>
<dbReference type="EMBL" id="LR134318">
    <property type="protein sequence ID" value="VEF11252.1"/>
    <property type="molecule type" value="Genomic_DNA"/>
</dbReference>
<dbReference type="NCBIfam" id="TIGR03361">
    <property type="entry name" value="VI_Rhs_Vgr"/>
    <property type="match status" value="1"/>
</dbReference>
<evidence type="ECO:0000256" key="4">
    <source>
        <dbReference type="SAM" id="MobiDB-lite"/>
    </source>
</evidence>
<evidence type="ECO:0000313" key="8">
    <source>
        <dbReference type="Proteomes" id="UP000281909"/>
    </source>
</evidence>
<dbReference type="InterPro" id="IPR006533">
    <property type="entry name" value="T6SS_Vgr_RhsGE"/>
</dbReference>
<dbReference type="InterPro" id="IPR050708">
    <property type="entry name" value="T6SS_VgrG/RHS"/>
</dbReference>
<evidence type="ECO:0000313" key="7">
    <source>
        <dbReference type="EMBL" id="VEF11252.1"/>
    </source>
</evidence>
<dbReference type="RefSeq" id="WP_126363604.1">
    <property type="nucleotide sequence ID" value="NZ_LR134318.1"/>
</dbReference>
<evidence type="ECO:0000256" key="3">
    <source>
        <dbReference type="ARBA" id="ARBA00022525"/>
    </source>
</evidence>
<dbReference type="InterPro" id="IPR054030">
    <property type="entry name" value="Gp5_Vgr_C"/>
</dbReference>
<dbReference type="Pfam" id="PF05954">
    <property type="entry name" value="Phage_GPD"/>
    <property type="match status" value="1"/>
</dbReference>
<dbReference type="InterPro" id="IPR037026">
    <property type="entry name" value="Vgr_OB-fold_dom_sf"/>
</dbReference>
<dbReference type="Proteomes" id="UP000281909">
    <property type="component" value="Chromosome"/>
</dbReference>
<organism evidence="7 8">
    <name type="scientific">Pseudomonas fluorescens</name>
    <dbReference type="NCBI Taxonomy" id="294"/>
    <lineage>
        <taxon>Bacteria</taxon>
        <taxon>Pseudomonadati</taxon>
        <taxon>Pseudomonadota</taxon>
        <taxon>Gammaproteobacteria</taxon>
        <taxon>Pseudomonadales</taxon>
        <taxon>Pseudomonadaceae</taxon>
        <taxon>Pseudomonas</taxon>
    </lineage>
</organism>
<comment type="subcellular location">
    <subcellularLocation>
        <location evidence="1">Secreted</location>
    </subcellularLocation>
</comment>
<dbReference type="Pfam" id="PF22178">
    <property type="entry name" value="Gp5_trimer_C"/>
    <property type="match status" value="1"/>
</dbReference>
<feature type="domain" description="Gp5/Type VI secretion system Vgr protein OB-fold" evidence="5">
    <location>
        <begin position="388"/>
        <end position="455"/>
    </location>
</feature>
<dbReference type="InterPro" id="IPR017847">
    <property type="entry name" value="T6SS_RhsGE_Vgr_subset"/>
</dbReference>
<proteinExistence type="inferred from homology"/>
<reference evidence="7 8" key="1">
    <citation type="submission" date="2018-12" db="EMBL/GenBank/DDBJ databases">
        <authorList>
            <consortium name="Pathogen Informatics"/>
        </authorList>
    </citation>
    <scope>NUCLEOTIDE SEQUENCE [LARGE SCALE GENOMIC DNA]</scope>
    <source>
        <strain evidence="7 8">NCTC9428</strain>
    </source>
</reference>
<feature type="domain" description="Gp5/Type VI secretion system Vgr C-terminal trimerisation" evidence="6">
    <location>
        <begin position="472"/>
        <end position="578"/>
    </location>
</feature>
<gene>
    <name evidence="7" type="ORF">NCTC9428_02869</name>
</gene>
<accession>A0A448DWW2</accession>
<dbReference type="Gene3D" id="2.30.110.50">
    <property type="match status" value="1"/>
</dbReference>
<keyword evidence="3" id="KW-0964">Secreted</keyword>
<comment type="similarity">
    <text evidence="2">Belongs to the VgrG protein family.</text>
</comment>
<evidence type="ECO:0000256" key="2">
    <source>
        <dbReference type="ARBA" id="ARBA00005558"/>
    </source>
</evidence>
<dbReference type="InterPro" id="IPR006531">
    <property type="entry name" value="Gp5/Vgr_OB"/>
</dbReference>
<feature type="region of interest" description="Disordered" evidence="4">
    <location>
        <begin position="662"/>
        <end position="682"/>
    </location>
</feature>
<dbReference type="SUPFAM" id="SSF69255">
    <property type="entry name" value="gp5 N-terminal domain-like"/>
    <property type="match status" value="1"/>
</dbReference>
<dbReference type="SUPFAM" id="SSF69279">
    <property type="entry name" value="Phage tail proteins"/>
    <property type="match status" value="2"/>
</dbReference>
<dbReference type="NCBIfam" id="TIGR01646">
    <property type="entry name" value="vgr_GE"/>
    <property type="match status" value="1"/>
</dbReference>
<dbReference type="PANTHER" id="PTHR32305">
    <property type="match status" value="1"/>
</dbReference>
<dbReference type="PANTHER" id="PTHR32305:SF15">
    <property type="entry name" value="PROTEIN RHSA-RELATED"/>
    <property type="match status" value="1"/>
</dbReference>
<dbReference type="Gene3D" id="3.55.50.10">
    <property type="entry name" value="Baseplate protein-like domains"/>
    <property type="match status" value="1"/>
</dbReference>
<dbReference type="GO" id="GO:0005576">
    <property type="term" value="C:extracellular region"/>
    <property type="evidence" value="ECO:0007669"/>
    <property type="project" value="UniProtKB-SubCell"/>
</dbReference>
<dbReference type="Pfam" id="PF04717">
    <property type="entry name" value="Phage_base_V"/>
    <property type="match status" value="1"/>
</dbReference>